<dbReference type="GO" id="GO:0005684">
    <property type="term" value="C:U2-type spliceosomal complex"/>
    <property type="evidence" value="ECO:0007669"/>
    <property type="project" value="TreeGrafter"/>
</dbReference>
<reference evidence="3" key="1">
    <citation type="submission" date="2013-04" db="EMBL/GenBank/DDBJ databases">
        <title>The Genome Sequence of Fonticula alba ATCC 38817.</title>
        <authorList>
            <consortium name="The Broad Institute Genomics Platform"/>
            <person name="Russ C."/>
            <person name="Cuomo C."/>
            <person name="Burger G."/>
            <person name="Gray M.W."/>
            <person name="Holland P.W.H."/>
            <person name="King N."/>
            <person name="Lang F.B.F."/>
            <person name="Roger A.J."/>
            <person name="Ruiz-Trillo I."/>
            <person name="Brown M."/>
            <person name="Walker B."/>
            <person name="Young S."/>
            <person name="Zeng Q."/>
            <person name="Gargeya S."/>
            <person name="Fitzgerald M."/>
            <person name="Haas B."/>
            <person name="Abouelleil A."/>
            <person name="Allen A.W."/>
            <person name="Alvarado L."/>
            <person name="Arachchi H.M."/>
            <person name="Berlin A.M."/>
            <person name="Chapman S.B."/>
            <person name="Gainer-Dewar J."/>
            <person name="Goldberg J."/>
            <person name="Griggs A."/>
            <person name="Gujja S."/>
            <person name="Hansen M."/>
            <person name="Howarth C."/>
            <person name="Imamovic A."/>
            <person name="Ireland A."/>
            <person name="Larimer J."/>
            <person name="McCowan C."/>
            <person name="Murphy C."/>
            <person name="Pearson M."/>
            <person name="Poon T.W."/>
            <person name="Priest M."/>
            <person name="Roberts A."/>
            <person name="Saif S."/>
            <person name="Shea T."/>
            <person name="Sisk P."/>
            <person name="Sykes S."/>
            <person name="Wortman J."/>
            <person name="Nusbaum C."/>
            <person name="Birren B."/>
        </authorList>
    </citation>
    <scope>NUCLEOTIDE SEQUENCE [LARGE SCALE GENOMIC DNA]</scope>
    <source>
        <strain evidence="3">ATCC 38817</strain>
    </source>
</reference>
<dbReference type="GeneID" id="20530542"/>
<dbReference type="Pfam" id="PF04502">
    <property type="entry name" value="Saf4_Yju2"/>
    <property type="match status" value="1"/>
</dbReference>
<evidence type="ECO:0000313" key="3">
    <source>
        <dbReference type="EMBL" id="KCV67709.1"/>
    </source>
</evidence>
<dbReference type="GO" id="GO:0071014">
    <property type="term" value="C:post-mRNA release spliceosomal complex"/>
    <property type="evidence" value="ECO:0007669"/>
    <property type="project" value="TreeGrafter"/>
</dbReference>
<dbReference type="PANTHER" id="PTHR12111:SF2">
    <property type="entry name" value="SPLICING FACTOR YJU2B-RELATED"/>
    <property type="match status" value="1"/>
</dbReference>
<name>A0A058Z0A9_FONAL</name>
<sequence>MAERKSTNKYYPADFDPAGGSLNTQRGHRVQPRDSRTGEAIVRFELPFAVRCLQCDHRMDRGVRFNARKFLTGRRYHSTAELAFRLRCALTGCPGEFIVRIDAAKRDYVVDEGARRVDLASLLEHHDGRPADGSAPIVDTAEVLREAREARSLLQAVEHDAQARRSVEEANAELTAILAHPSQRTDPLDDARDLRASFRQDRHARRATLLADRRSLRAAGLPVALASSRPLSQGPGGPGAPAGRTARQQDAQLAGLLEEVMGPGHAHLAGVRDALTGASAPSPRASGISPPRADAEVADASVPMRDRALARLAPPRRPATAAISGSLARQLTAVRQARVAKAPRK</sequence>
<dbReference type="EMBL" id="KB932214">
    <property type="protein sequence ID" value="KCV67709.1"/>
    <property type="molecule type" value="Genomic_DNA"/>
</dbReference>
<protein>
    <recommendedName>
        <fullName evidence="5">Splicing factor YJU2</fullName>
    </recommendedName>
</protein>
<comment type="similarity">
    <text evidence="1">Belongs to the CWC16 family.</text>
</comment>
<dbReference type="RefSeq" id="XP_009497893.1">
    <property type="nucleotide sequence ID" value="XM_009499618.1"/>
</dbReference>
<keyword evidence="4" id="KW-1185">Reference proteome</keyword>
<dbReference type="GO" id="GO:0000398">
    <property type="term" value="P:mRNA splicing, via spliceosome"/>
    <property type="evidence" value="ECO:0007669"/>
    <property type="project" value="InterPro"/>
</dbReference>
<dbReference type="OMA" id="NTQRGHR"/>
<evidence type="ECO:0008006" key="5">
    <source>
        <dbReference type="Google" id="ProtNLM"/>
    </source>
</evidence>
<dbReference type="AlphaFoldDB" id="A0A058Z0A9"/>
<dbReference type="STRING" id="691883.A0A058Z0A9"/>
<dbReference type="OrthoDB" id="360327at2759"/>
<evidence type="ECO:0000256" key="2">
    <source>
        <dbReference type="SAM" id="MobiDB-lite"/>
    </source>
</evidence>
<proteinExistence type="inferred from homology"/>
<dbReference type="Proteomes" id="UP000030693">
    <property type="component" value="Unassembled WGS sequence"/>
</dbReference>
<dbReference type="eggNOG" id="KOG2990">
    <property type="taxonomic scope" value="Eukaryota"/>
</dbReference>
<gene>
    <name evidence="3" type="ORF">H696_05817</name>
</gene>
<feature type="region of interest" description="Disordered" evidence="2">
    <location>
        <begin position="226"/>
        <end position="247"/>
    </location>
</feature>
<feature type="region of interest" description="Disordered" evidence="2">
    <location>
        <begin position="1"/>
        <end position="35"/>
    </location>
</feature>
<evidence type="ECO:0000256" key="1">
    <source>
        <dbReference type="ARBA" id="ARBA00005595"/>
    </source>
</evidence>
<dbReference type="PANTHER" id="PTHR12111">
    <property type="entry name" value="SPLICING FACTOR YJU2"/>
    <property type="match status" value="1"/>
</dbReference>
<organism evidence="3">
    <name type="scientific">Fonticula alba</name>
    <name type="common">Slime mold</name>
    <dbReference type="NCBI Taxonomy" id="691883"/>
    <lineage>
        <taxon>Eukaryota</taxon>
        <taxon>Rotosphaerida</taxon>
        <taxon>Fonticulaceae</taxon>
        <taxon>Fonticula</taxon>
    </lineage>
</organism>
<accession>A0A058Z0A9</accession>
<feature type="region of interest" description="Disordered" evidence="2">
    <location>
        <begin position="276"/>
        <end position="301"/>
    </location>
</feature>
<dbReference type="InterPro" id="IPR007590">
    <property type="entry name" value="Saf4/Yju2"/>
</dbReference>
<evidence type="ECO:0000313" key="4">
    <source>
        <dbReference type="Proteomes" id="UP000030693"/>
    </source>
</evidence>